<gene>
    <name evidence="1" type="ORF">DFP76_10246</name>
</gene>
<evidence type="ECO:0000313" key="1">
    <source>
        <dbReference type="EMBL" id="RBO84649.1"/>
    </source>
</evidence>
<organism evidence="1 2">
    <name type="scientific">Marinomonas aquiplantarum</name>
    <dbReference type="NCBI Taxonomy" id="491951"/>
    <lineage>
        <taxon>Bacteria</taxon>
        <taxon>Pseudomonadati</taxon>
        <taxon>Pseudomonadota</taxon>
        <taxon>Gammaproteobacteria</taxon>
        <taxon>Oceanospirillales</taxon>
        <taxon>Oceanospirillaceae</taxon>
        <taxon>Marinomonas</taxon>
    </lineage>
</organism>
<dbReference type="Proteomes" id="UP000252086">
    <property type="component" value="Unassembled WGS sequence"/>
</dbReference>
<reference evidence="1 2" key="1">
    <citation type="submission" date="2018-06" db="EMBL/GenBank/DDBJ databases">
        <title>Genomic Encyclopedia of Type Strains, Phase III (KMG-III): the genomes of soil and plant-associated and newly described type strains.</title>
        <authorList>
            <person name="Whitman W."/>
        </authorList>
    </citation>
    <scope>NUCLEOTIDE SEQUENCE [LARGE SCALE GENOMIC DNA]</scope>
    <source>
        <strain evidence="1 2">CECT 7732</strain>
    </source>
</reference>
<sequence>MNWKIEFYSSVDESILKMPPRIQARMIRLLELMEKHSANLGPPHTESIDDGLFEVRAKA</sequence>
<dbReference type="EMBL" id="QNRF01000002">
    <property type="protein sequence ID" value="RBO84649.1"/>
    <property type="molecule type" value="Genomic_DNA"/>
</dbReference>
<dbReference type="AlphaFoldDB" id="A0A366D546"/>
<proteinExistence type="predicted"/>
<name>A0A366D546_9GAMM</name>
<keyword evidence="2" id="KW-1185">Reference proteome</keyword>
<comment type="caution">
    <text evidence="1">The sequence shown here is derived from an EMBL/GenBank/DDBJ whole genome shotgun (WGS) entry which is preliminary data.</text>
</comment>
<protein>
    <submittedName>
        <fullName evidence="1">Phage derived Gp49-like protein DUF891</fullName>
    </submittedName>
</protein>
<evidence type="ECO:0000313" key="2">
    <source>
        <dbReference type="Proteomes" id="UP000252086"/>
    </source>
</evidence>
<accession>A0A366D546</accession>
<dbReference type="InterPro" id="IPR009241">
    <property type="entry name" value="HigB-like"/>
</dbReference>
<dbReference type="Pfam" id="PF05973">
    <property type="entry name" value="Gp49"/>
    <property type="match status" value="1"/>
</dbReference>